<proteinExistence type="predicted"/>
<keyword evidence="3" id="KW-0540">Nuclease</keyword>
<dbReference type="AlphaFoldDB" id="A0A5A7SA23"/>
<evidence type="ECO:0000313" key="4">
    <source>
        <dbReference type="Proteomes" id="UP000322244"/>
    </source>
</evidence>
<keyword evidence="3" id="KW-0255">Endonuclease</keyword>
<dbReference type="Proteomes" id="UP000322244">
    <property type="component" value="Unassembled WGS sequence"/>
</dbReference>
<accession>A0A5A7SA23</accession>
<gene>
    <name evidence="3" type="ORF">FOY51_11945</name>
</gene>
<dbReference type="PANTHER" id="PTHR24094:SF15">
    <property type="entry name" value="AMP-DEPENDENT SYNTHETASE_LIGASE DOMAIN-CONTAINING PROTEIN-RELATED"/>
    <property type="match status" value="1"/>
</dbReference>
<feature type="chain" id="PRO_5039312285" evidence="1">
    <location>
        <begin position="19"/>
        <end position="239"/>
    </location>
</feature>
<evidence type="ECO:0000313" key="3">
    <source>
        <dbReference type="EMBL" id="KAA0022766.1"/>
    </source>
</evidence>
<comment type="caution">
    <text evidence="3">The sequence shown here is derived from an EMBL/GenBank/DDBJ whole genome shotgun (WGS) entry which is preliminary data.</text>
</comment>
<dbReference type="InterPro" id="IPR011089">
    <property type="entry name" value="GmrSD_C"/>
</dbReference>
<keyword evidence="1" id="KW-0732">Signal</keyword>
<organism evidence="3 4">
    <name type="scientific">Antrihabitans cavernicola</name>
    <dbReference type="NCBI Taxonomy" id="2495913"/>
    <lineage>
        <taxon>Bacteria</taxon>
        <taxon>Bacillati</taxon>
        <taxon>Actinomycetota</taxon>
        <taxon>Actinomycetes</taxon>
        <taxon>Mycobacteriales</taxon>
        <taxon>Nocardiaceae</taxon>
        <taxon>Antrihabitans</taxon>
    </lineage>
</organism>
<dbReference type="PANTHER" id="PTHR24094">
    <property type="entry name" value="SECRETED PROTEIN"/>
    <property type="match status" value="1"/>
</dbReference>
<name>A0A5A7SA23_9NOCA</name>
<feature type="signal peptide" evidence="1">
    <location>
        <begin position="1"/>
        <end position="18"/>
    </location>
</feature>
<dbReference type="PROSITE" id="PS51257">
    <property type="entry name" value="PROKAR_LIPOPROTEIN"/>
    <property type="match status" value="1"/>
</dbReference>
<dbReference type="OrthoDB" id="5196645at2"/>
<feature type="domain" description="GmrSD restriction endonucleases C-terminal" evidence="2">
    <location>
        <begin position="89"/>
        <end position="218"/>
    </location>
</feature>
<protein>
    <submittedName>
        <fullName evidence="3">HNH endonuclease</fullName>
    </submittedName>
</protein>
<sequence length="239" mass="25198">MVRAALVGMLSVALLASAGCALLVRPVPAPAPGSPTRAALNALVAAATVVPTRTHVAGYVRGCKAGQACVFGPAWSDDTDAAFSHDGCDTRNNVLAVQLTSVQFKAGTRNCVVVSGSLADPYSGRVIGFSKSDAKAVQIDHVYPLAAAWDMGAWAWPLERRMRFANDVDFNLLAVDGPTNLSKGDDTPAQWLPPDAAHHCYYAGKYLTVAAQYRLPISVADREVLSRIASTCGDDQRLG</sequence>
<evidence type="ECO:0000259" key="2">
    <source>
        <dbReference type="Pfam" id="PF07510"/>
    </source>
</evidence>
<evidence type="ECO:0000256" key="1">
    <source>
        <dbReference type="SAM" id="SignalP"/>
    </source>
</evidence>
<keyword evidence="3" id="KW-0378">Hydrolase</keyword>
<reference evidence="3 4" key="1">
    <citation type="submission" date="2019-07" db="EMBL/GenBank/DDBJ databases">
        <title>Rhodococcus cavernicolus sp. nov., isolated from a cave.</title>
        <authorList>
            <person name="Lee S.D."/>
        </authorList>
    </citation>
    <scope>NUCLEOTIDE SEQUENCE [LARGE SCALE GENOMIC DNA]</scope>
    <source>
        <strain evidence="3 4">C1-24</strain>
    </source>
</reference>
<dbReference type="Pfam" id="PF07510">
    <property type="entry name" value="GmrSD_C"/>
    <property type="match status" value="1"/>
</dbReference>
<keyword evidence="4" id="KW-1185">Reference proteome</keyword>
<dbReference type="EMBL" id="VLNY01000005">
    <property type="protein sequence ID" value="KAA0022766.1"/>
    <property type="molecule type" value="Genomic_DNA"/>
</dbReference>
<dbReference type="GO" id="GO:0004519">
    <property type="term" value="F:endonuclease activity"/>
    <property type="evidence" value="ECO:0007669"/>
    <property type="project" value="UniProtKB-KW"/>
</dbReference>